<evidence type="ECO:0000313" key="2">
    <source>
        <dbReference type="Proteomes" id="UP000203507"/>
    </source>
</evidence>
<dbReference type="GeneID" id="32878145"/>
<protein>
    <submittedName>
        <fullName evidence="1">Transcription/RNA binding protein motif protein</fullName>
    </submittedName>
</protein>
<dbReference type="EMBL" id="KX832224">
    <property type="protein sequence ID" value="ARR28811.1"/>
    <property type="molecule type" value="Genomic_DNA"/>
</dbReference>
<reference evidence="1" key="1">
    <citation type="journal article" date="2017" name="Vet. Pathol.">
        <title>Ranid Herpesvirus 3 and Proliferative Dermatitis in Free-Ranging Wild Common Frogs (Rana Temporaria).</title>
        <authorList>
            <person name="Origgi F.C."/>
            <person name="Schmidt B.R."/>
            <person name="Lohmann P."/>
            <person name="Otten P."/>
            <person name="Akdesir E."/>
            <person name="Gaschen V."/>
            <person name="Aguilar-Bultet L."/>
            <person name="Wahli T."/>
            <person name="Sattler U."/>
            <person name="Stoffel M.H."/>
        </authorList>
    </citation>
    <scope>NUCLEOTIDE SEQUENCE [LARGE SCALE GENOMIC DNA]</scope>
    <source>
        <strain evidence="1">FO1_2015</strain>
    </source>
</reference>
<dbReference type="Proteomes" id="UP000203507">
    <property type="component" value="Segment"/>
</dbReference>
<organism evidence="1">
    <name type="scientific">Ranid herpesvirus 3</name>
    <dbReference type="NCBI Taxonomy" id="1987509"/>
    <lineage>
        <taxon>Viruses</taxon>
        <taxon>Duplodnaviria</taxon>
        <taxon>Heunggongvirae</taxon>
        <taxon>Peploviricota</taxon>
        <taxon>Herviviricetes</taxon>
        <taxon>Herpesvirales</taxon>
        <taxon>Alloherpesviridae</taxon>
        <taxon>Batravirus</taxon>
        <taxon>Batravirus ranidallo3</taxon>
    </lineage>
</organism>
<name>A0A1X9T537_9VIRU</name>
<keyword evidence="2" id="KW-1185">Reference proteome</keyword>
<accession>A0A1X9T537</accession>
<dbReference type="KEGG" id="vg:32878145"/>
<proteinExistence type="predicted"/>
<sequence>MGWLLFDRIFLKARGRCARKGVIAIKGWSTFVCFYILSLRQQLTSSQHVLQFAAHLCQPKTDRSGHTLQRLFLKEWWLCSIYSTQCKQGPRALSGLDQHPSG</sequence>
<evidence type="ECO:0000313" key="1">
    <source>
        <dbReference type="EMBL" id="ARR28811.1"/>
    </source>
</evidence>
<dbReference type="RefSeq" id="YP_009362320.1">
    <property type="nucleotide sequence ID" value="NC_034618.1"/>
</dbReference>